<keyword evidence="6" id="KW-0520">NAD</keyword>
<keyword evidence="13" id="KW-1185">Reference proteome</keyword>
<sequence length="473" mass="52529">MKEYDMIVIGTGSSMNFISPIAETHVKIKIAIIDKDEPGGICLTRGCIPSKILLYPAELVREIGRAAEFGIGVELKSIDFKKVMERMRGKISKDIDAIRRGLSSSPNIDYYRDFAEFVEPYTIKVGTETITAKMIFLCTGSKPKIPPVKGLAEAGYHTSDTVLKMNELPESIAIMGGGFIAAEYAHFFSAMGSKVTIIGRNPRFLPDEEPETSELARRGMSKYMDIITNHEIIEVQAAGRKKKIIAQQRGSEKNIELVADEILVAAGRASNTDILHPEKGGIKTDGQGWIVVNEYFETSKPNIWAFGDADGKYLFKHVANYESRVVFSNAFLGKKVKADYHAVPYAIFSYPEIAGVGLKEKEAIEKYGEKNVLIGFSMYQDTAKGEAMEVKHCFVKVIVEVNTNRILGAHIIGPHASVLIQEVVNLMYTPEQSFSPILNGMHIHPSLSEVVEKAFISLIPPAHYRHILEEHIF</sequence>
<dbReference type="PANTHER" id="PTHR22912:SF151">
    <property type="entry name" value="DIHYDROLIPOYL DEHYDROGENASE, MITOCHONDRIAL"/>
    <property type="match status" value="1"/>
</dbReference>
<comment type="similarity">
    <text evidence="2 9">Belongs to the class-I pyridine nucleotide-disulfide oxidoreductase family.</text>
</comment>
<dbReference type="Gene3D" id="3.30.390.30">
    <property type="match status" value="1"/>
</dbReference>
<dbReference type="PRINTS" id="PR00368">
    <property type="entry name" value="FADPNR"/>
</dbReference>
<protein>
    <submittedName>
        <fullName evidence="12">FAD-dependent pyridine nucleotide-disulfide oxidoreductase</fullName>
    </submittedName>
</protein>
<dbReference type="GO" id="GO:0004148">
    <property type="term" value="F:dihydrolipoyl dehydrogenase (NADH) activity"/>
    <property type="evidence" value="ECO:0007669"/>
    <property type="project" value="TreeGrafter"/>
</dbReference>
<dbReference type="SUPFAM" id="SSF55424">
    <property type="entry name" value="FAD/NAD-linked reductases, dimerisation (C-terminal) domain"/>
    <property type="match status" value="1"/>
</dbReference>
<dbReference type="AlphaFoldDB" id="A0A284VKL8"/>
<keyword evidence="3 9" id="KW-0285">Flavoprotein</keyword>
<evidence type="ECO:0000256" key="9">
    <source>
        <dbReference type="RuleBase" id="RU003691"/>
    </source>
</evidence>
<feature type="domain" description="FAD/NAD(P)-binding" evidence="11">
    <location>
        <begin position="4"/>
        <end position="313"/>
    </location>
</feature>
<dbReference type="GO" id="GO:0050660">
    <property type="term" value="F:flavin adenine dinucleotide binding"/>
    <property type="evidence" value="ECO:0007669"/>
    <property type="project" value="TreeGrafter"/>
</dbReference>
<comment type="cofactor">
    <cofactor evidence="1">
        <name>FAD</name>
        <dbReference type="ChEBI" id="CHEBI:57692"/>
    </cofactor>
</comment>
<dbReference type="PANTHER" id="PTHR22912">
    <property type="entry name" value="DISULFIDE OXIDOREDUCTASE"/>
    <property type="match status" value="1"/>
</dbReference>
<feature type="domain" description="Pyridine nucleotide-disulphide oxidoreductase dimerisation" evidence="10">
    <location>
        <begin position="343"/>
        <end position="454"/>
    </location>
</feature>
<dbReference type="InterPro" id="IPR036188">
    <property type="entry name" value="FAD/NAD-bd_sf"/>
</dbReference>
<evidence type="ECO:0000313" key="12">
    <source>
        <dbReference type="EMBL" id="SNQ59836.1"/>
    </source>
</evidence>
<dbReference type="SUPFAM" id="SSF51905">
    <property type="entry name" value="FAD/NAD(P)-binding domain"/>
    <property type="match status" value="1"/>
</dbReference>
<keyword evidence="5 9" id="KW-0560">Oxidoreductase</keyword>
<dbReference type="PIRSF" id="PIRSF000350">
    <property type="entry name" value="Mercury_reductase_MerA"/>
    <property type="match status" value="1"/>
</dbReference>
<keyword evidence="8 9" id="KW-0676">Redox-active center</keyword>
<keyword evidence="4 9" id="KW-0274">FAD</keyword>
<dbReference type="PRINTS" id="PR00411">
    <property type="entry name" value="PNDRDTASEI"/>
</dbReference>
<evidence type="ECO:0000256" key="4">
    <source>
        <dbReference type="ARBA" id="ARBA00022827"/>
    </source>
</evidence>
<dbReference type="RefSeq" id="WP_096204141.1">
    <property type="nucleotide sequence ID" value="NZ_FZMP01000044.1"/>
</dbReference>
<evidence type="ECO:0000256" key="5">
    <source>
        <dbReference type="ARBA" id="ARBA00023002"/>
    </source>
</evidence>
<evidence type="ECO:0000256" key="2">
    <source>
        <dbReference type="ARBA" id="ARBA00007532"/>
    </source>
</evidence>
<evidence type="ECO:0000256" key="1">
    <source>
        <dbReference type="ARBA" id="ARBA00001974"/>
    </source>
</evidence>
<dbReference type="NCBIfam" id="NF004947">
    <property type="entry name" value="PRK06292.2-5"/>
    <property type="match status" value="1"/>
</dbReference>
<name>A0A284VKL8_9EURY</name>
<dbReference type="InterPro" id="IPR004099">
    <property type="entry name" value="Pyr_nucl-diS_OxRdtase_dimer"/>
</dbReference>
<organism evidence="12 13">
    <name type="scientific">Candidatus Methanoperedens nitratireducens</name>
    <dbReference type="NCBI Taxonomy" id="1392998"/>
    <lineage>
        <taxon>Archaea</taxon>
        <taxon>Methanobacteriati</taxon>
        <taxon>Methanobacteriota</taxon>
        <taxon>Stenosarchaea group</taxon>
        <taxon>Methanomicrobia</taxon>
        <taxon>Methanosarcinales</taxon>
        <taxon>ANME-2 cluster</taxon>
        <taxon>Candidatus Methanoperedentaceae</taxon>
        <taxon>Candidatus Methanoperedens</taxon>
    </lineage>
</organism>
<keyword evidence="7" id="KW-1015">Disulfide bond</keyword>
<evidence type="ECO:0000256" key="7">
    <source>
        <dbReference type="ARBA" id="ARBA00023157"/>
    </source>
</evidence>
<dbReference type="InterPro" id="IPR001100">
    <property type="entry name" value="Pyr_nuc-diS_OxRdtase"/>
</dbReference>
<proteinExistence type="inferred from homology"/>
<dbReference type="InterPro" id="IPR016156">
    <property type="entry name" value="FAD/NAD-linked_Rdtase_dimer_sf"/>
</dbReference>
<dbReference type="EMBL" id="FZMP01000044">
    <property type="protein sequence ID" value="SNQ59836.1"/>
    <property type="molecule type" value="Genomic_DNA"/>
</dbReference>
<evidence type="ECO:0000259" key="10">
    <source>
        <dbReference type="Pfam" id="PF02852"/>
    </source>
</evidence>
<evidence type="ECO:0000313" key="13">
    <source>
        <dbReference type="Proteomes" id="UP000218615"/>
    </source>
</evidence>
<dbReference type="InterPro" id="IPR050151">
    <property type="entry name" value="Class-I_Pyr_Nuc-Dis_Oxidored"/>
</dbReference>
<dbReference type="GO" id="GO:0006103">
    <property type="term" value="P:2-oxoglutarate metabolic process"/>
    <property type="evidence" value="ECO:0007669"/>
    <property type="project" value="TreeGrafter"/>
</dbReference>
<accession>A0A284VKL8</accession>
<dbReference type="Proteomes" id="UP000218615">
    <property type="component" value="Unassembled WGS sequence"/>
</dbReference>
<dbReference type="InterPro" id="IPR012999">
    <property type="entry name" value="Pyr_OxRdtase_I_AS"/>
</dbReference>
<evidence type="ECO:0000256" key="8">
    <source>
        <dbReference type="ARBA" id="ARBA00023284"/>
    </source>
</evidence>
<evidence type="ECO:0000259" key="11">
    <source>
        <dbReference type="Pfam" id="PF07992"/>
    </source>
</evidence>
<gene>
    <name evidence="12" type="ORF">MNV_1380023</name>
</gene>
<dbReference type="InterPro" id="IPR023753">
    <property type="entry name" value="FAD/NAD-binding_dom"/>
</dbReference>
<reference evidence="13" key="1">
    <citation type="submission" date="2017-06" db="EMBL/GenBank/DDBJ databases">
        <authorList>
            <person name="Cremers G."/>
        </authorList>
    </citation>
    <scope>NUCLEOTIDE SEQUENCE [LARGE SCALE GENOMIC DNA]</scope>
</reference>
<evidence type="ECO:0000256" key="6">
    <source>
        <dbReference type="ARBA" id="ARBA00023027"/>
    </source>
</evidence>
<evidence type="ECO:0000256" key="3">
    <source>
        <dbReference type="ARBA" id="ARBA00022630"/>
    </source>
</evidence>
<dbReference type="OrthoDB" id="27922at2157"/>
<dbReference type="Pfam" id="PF07992">
    <property type="entry name" value="Pyr_redox_2"/>
    <property type="match status" value="1"/>
</dbReference>
<dbReference type="PROSITE" id="PS00076">
    <property type="entry name" value="PYRIDINE_REDOX_1"/>
    <property type="match status" value="1"/>
</dbReference>
<dbReference type="Gene3D" id="3.50.50.60">
    <property type="entry name" value="FAD/NAD(P)-binding domain"/>
    <property type="match status" value="2"/>
</dbReference>
<dbReference type="Pfam" id="PF02852">
    <property type="entry name" value="Pyr_redox_dim"/>
    <property type="match status" value="1"/>
</dbReference>